<proteinExistence type="predicted"/>
<dbReference type="HOGENOM" id="CLU_1851812_0_0_4"/>
<protein>
    <submittedName>
        <fullName evidence="2">Uncharacterized protein</fullName>
    </submittedName>
</protein>
<dbReference type="KEGG" id="reh:PHG198"/>
<keyword evidence="3" id="KW-1185">Reference proteome</keyword>
<geneLocation type="plasmid" evidence="2 3">
    <name>megaplasmid pHG1</name>
</geneLocation>
<dbReference type="AlphaFoldDB" id="Q7WXD6"/>
<dbReference type="Proteomes" id="UP000008210">
    <property type="component" value="Plasmid megaplasmid pHG1"/>
</dbReference>
<feature type="compositionally biased region" description="Basic residues" evidence="1">
    <location>
        <begin position="65"/>
        <end position="82"/>
    </location>
</feature>
<organism evidence="2 3">
    <name type="scientific">Cupriavidus necator (strain ATCC 17699 / DSM 428 / KCTC 22496 / NCIMB 10442 / H16 / Stanier 337)</name>
    <name type="common">Ralstonia eutropha</name>
    <dbReference type="NCBI Taxonomy" id="381666"/>
    <lineage>
        <taxon>Bacteria</taxon>
        <taxon>Pseudomonadati</taxon>
        <taxon>Pseudomonadota</taxon>
        <taxon>Betaproteobacteria</taxon>
        <taxon>Burkholderiales</taxon>
        <taxon>Burkholderiaceae</taxon>
        <taxon>Cupriavidus</taxon>
    </lineage>
</organism>
<name>Q7WXD6_CUPNH</name>
<gene>
    <name evidence="2" type="ordered locus">PHG198</name>
</gene>
<evidence type="ECO:0000313" key="2">
    <source>
        <dbReference type="EMBL" id="AAP85950.1"/>
    </source>
</evidence>
<feature type="region of interest" description="Disordered" evidence="1">
    <location>
        <begin position="45"/>
        <end position="108"/>
    </location>
</feature>
<evidence type="ECO:0000256" key="1">
    <source>
        <dbReference type="SAM" id="MobiDB-lite"/>
    </source>
</evidence>
<reference evidence="2 3" key="1">
    <citation type="journal article" date="2003" name="J. Mol. Biol.">
        <title>Complete nucleotide sequence of pHG1: a Ralstonia eutropha H16 megaplasmid encoding key enzymes of H(2)-based lithoautotrophy and anaerobiosis.</title>
        <authorList>
            <person name="Schwartz E."/>
            <person name="Henne A."/>
            <person name="Cramm R."/>
            <person name="Eitinger T."/>
            <person name="Friedrich B."/>
            <person name="Gottschalk G."/>
        </authorList>
    </citation>
    <scope>NUCLEOTIDE SEQUENCE [LARGE SCALE GENOMIC DNA]</scope>
    <source>
        <strain evidence="3">ATCC 17699 / DSM 428 / KCTC 22496 / NCIMB 10442 / H16 / Stanier 337</strain>
        <plasmid evidence="2 3">megaplasmid pHG1</plasmid>
    </source>
</reference>
<accession>Q7WXD6</accession>
<dbReference type="EMBL" id="AY305378">
    <property type="protein sequence ID" value="AAP85950.1"/>
    <property type="molecule type" value="Genomic_DNA"/>
</dbReference>
<evidence type="ECO:0000313" key="3">
    <source>
        <dbReference type="Proteomes" id="UP000008210"/>
    </source>
</evidence>
<sequence length="138" mass="14931">MVHALAPWANNADHQAMLVTEGADAQPSLAPLGQHLPPEGIAPASQAVAAMATSKDRDQVVTTGRRPHRADRRACRAHRAHRAGATGRRPSMAAQKRKSVMPGFEQGPLCRHRRVGEWATPTIDLNQPQMVTGDYCSD</sequence>
<keyword evidence="2" id="KW-0614">Plasmid</keyword>